<dbReference type="PANTHER" id="PTHR45702">
    <property type="entry name" value="ADAM10/ADAM17 METALLOPEPTIDASE FAMILY MEMBER"/>
    <property type="match status" value="1"/>
</dbReference>
<proteinExistence type="predicted"/>
<dbReference type="FunFam" id="4.10.70.10:FF:000002">
    <property type="entry name" value="disintegrin and metalloproteinase domain-containing protein 10"/>
    <property type="match status" value="1"/>
</dbReference>
<dbReference type="InterPro" id="IPR001590">
    <property type="entry name" value="Peptidase_M12B"/>
</dbReference>
<organism evidence="9">
    <name type="scientific">Anopheles coluzzii</name>
    <name type="common">African malaria mosquito</name>
    <dbReference type="NCBI Taxonomy" id="1518534"/>
    <lineage>
        <taxon>Eukaryota</taxon>
        <taxon>Metazoa</taxon>
        <taxon>Ecdysozoa</taxon>
        <taxon>Arthropoda</taxon>
        <taxon>Hexapoda</taxon>
        <taxon>Insecta</taxon>
        <taxon>Pterygota</taxon>
        <taxon>Neoptera</taxon>
        <taxon>Endopterygota</taxon>
        <taxon>Diptera</taxon>
        <taxon>Nematocera</taxon>
        <taxon>Culicoidea</taxon>
        <taxon>Culicidae</taxon>
        <taxon>Anophelinae</taxon>
        <taxon>Anopheles</taxon>
    </lineage>
</organism>
<dbReference type="PROSITE" id="PS50214">
    <property type="entry name" value="DISINTEGRIN_2"/>
    <property type="match status" value="1"/>
</dbReference>
<keyword evidence="3" id="KW-0165">Cleavage on pair of basic residues</keyword>
<comment type="catalytic activity">
    <reaction evidence="1">
        <text>Endopeptidase of broad specificity.</text>
        <dbReference type="EC" id="3.4.24.81"/>
    </reaction>
</comment>
<dbReference type="AlphaFoldDB" id="A0A8W7PRA1"/>
<feature type="domain" description="Peptidase M12B" evidence="8">
    <location>
        <begin position="1"/>
        <end position="83"/>
    </location>
</feature>
<keyword evidence="6" id="KW-0812">Transmembrane</keyword>
<feature type="binding site" evidence="4">
    <location>
        <position position="29"/>
    </location>
    <ligand>
        <name>Zn(2+)</name>
        <dbReference type="ChEBI" id="CHEBI:29105"/>
        <note>catalytic</note>
    </ligand>
</feature>
<feature type="binding site" evidence="4">
    <location>
        <position position="33"/>
    </location>
    <ligand>
        <name>Zn(2+)</name>
        <dbReference type="ChEBI" id="CHEBI:29105"/>
        <note>catalytic</note>
    </ligand>
</feature>
<feature type="transmembrane region" description="Helical" evidence="6">
    <location>
        <begin position="319"/>
        <end position="340"/>
    </location>
</feature>
<feature type="compositionally biased region" description="Basic and acidic residues" evidence="5">
    <location>
        <begin position="1063"/>
        <end position="1072"/>
    </location>
</feature>
<dbReference type="GO" id="GO:0007219">
    <property type="term" value="P:Notch signaling pathway"/>
    <property type="evidence" value="ECO:0007669"/>
    <property type="project" value="TreeGrafter"/>
</dbReference>
<accession>A0A8W7PRA1</accession>
<feature type="region of interest" description="Disordered" evidence="5">
    <location>
        <begin position="433"/>
        <end position="546"/>
    </location>
</feature>
<feature type="binding site" evidence="4">
    <location>
        <position position="39"/>
    </location>
    <ligand>
        <name>Zn(2+)</name>
        <dbReference type="ChEBI" id="CHEBI:29105"/>
        <note>catalytic</note>
    </ligand>
</feature>
<keyword evidence="4" id="KW-0479">Metal-binding</keyword>
<keyword evidence="6" id="KW-0472">Membrane</keyword>
<dbReference type="Gene3D" id="3.40.390.10">
    <property type="entry name" value="Collagenase (Catalytic Domain)"/>
    <property type="match status" value="1"/>
</dbReference>
<evidence type="ECO:0000256" key="6">
    <source>
        <dbReference type="SAM" id="Phobius"/>
    </source>
</evidence>
<feature type="compositionally biased region" description="Basic residues" evidence="5">
    <location>
        <begin position="498"/>
        <end position="507"/>
    </location>
</feature>
<evidence type="ECO:0000259" key="8">
    <source>
        <dbReference type="PROSITE" id="PS50215"/>
    </source>
</evidence>
<evidence type="ECO:0000256" key="4">
    <source>
        <dbReference type="PROSITE-ProRule" id="PRU00276"/>
    </source>
</evidence>
<feature type="active site" evidence="4">
    <location>
        <position position="30"/>
    </location>
</feature>
<feature type="compositionally biased region" description="Polar residues" evidence="5">
    <location>
        <begin position="885"/>
        <end position="901"/>
    </location>
</feature>
<dbReference type="InterPro" id="IPR051489">
    <property type="entry name" value="ADAM_Metalloproteinase"/>
</dbReference>
<feature type="compositionally biased region" description="Polar residues" evidence="5">
    <location>
        <begin position="921"/>
        <end position="937"/>
    </location>
</feature>
<feature type="region of interest" description="Disordered" evidence="5">
    <location>
        <begin position="1014"/>
        <end position="1092"/>
    </location>
</feature>
<dbReference type="Pfam" id="PF00200">
    <property type="entry name" value="Disintegrin"/>
    <property type="match status" value="1"/>
</dbReference>
<feature type="compositionally biased region" description="Polar residues" evidence="5">
    <location>
        <begin position="461"/>
        <end position="470"/>
    </location>
</feature>
<dbReference type="InterPro" id="IPR036436">
    <property type="entry name" value="Disintegrin_dom_sf"/>
</dbReference>
<feature type="region of interest" description="Disordered" evidence="5">
    <location>
        <begin position="382"/>
        <end position="409"/>
    </location>
</feature>
<feature type="compositionally biased region" description="Basic residues" evidence="5">
    <location>
        <begin position="1014"/>
        <end position="1035"/>
    </location>
</feature>
<keyword evidence="4" id="KW-0862">Zinc</keyword>
<dbReference type="GO" id="GO:0005886">
    <property type="term" value="C:plasma membrane"/>
    <property type="evidence" value="ECO:0007669"/>
    <property type="project" value="TreeGrafter"/>
</dbReference>
<dbReference type="SUPFAM" id="SSF55486">
    <property type="entry name" value="Metalloproteases ('zincins'), catalytic domain"/>
    <property type="match status" value="1"/>
</dbReference>
<evidence type="ECO:0000259" key="7">
    <source>
        <dbReference type="PROSITE" id="PS50214"/>
    </source>
</evidence>
<dbReference type="GO" id="GO:0046872">
    <property type="term" value="F:metal ion binding"/>
    <property type="evidence" value="ECO:0007669"/>
    <property type="project" value="UniProtKB-KW"/>
</dbReference>
<dbReference type="GO" id="GO:0006509">
    <property type="term" value="P:membrane protein ectodomain proteolysis"/>
    <property type="evidence" value="ECO:0007669"/>
    <property type="project" value="TreeGrafter"/>
</dbReference>
<evidence type="ECO:0000256" key="3">
    <source>
        <dbReference type="ARBA" id="ARBA00022685"/>
    </source>
</evidence>
<dbReference type="InterPro" id="IPR049038">
    <property type="entry name" value="ADAM10_Cys-rich"/>
</dbReference>
<dbReference type="InterPro" id="IPR024079">
    <property type="entry name" value="MetalloPept_cat_dom_sf"/>
</dbReference>
<dbReference type="SUPFAM" id="SSF57552">
    <property type="entry name" value="Blood coagulation inhibitor (disintegrin)"/>
    <property type="match status" value="1"/>
</dbReference>
<dbReference type="Pfam" id="PF13574">
    <property type="entry name" value="Reprolysin_2"/>
    <property type="match status" value="1"/>
</dbReference>
<dbReference type="Proteomes" id="UP000075882">
    <property type="component" value="Unassembled WGS sequence"/>
</dbReference>
<dbReference type="PROSITE" id="PS50215">
    <property type="entry name" value="ADAM_MEPRO"/>
    <property type="match status" value="1"/>
</dbReference>
<feature type="compositionally biased region" description="Polar residues" evidence="5">
    <location>
        <begin position="775"/>
        <end position="794"/>
    </location>
</feature>
<dbReference type="EnsemblMetazoa" id="ACOM035494-RA">
    <property type="protein sequence ID" value="ACOM035494-PA.1"/>
    <property type="gene ID" value="ACOM035494"/>
</dbReference>
<reference evidence="9" key="1">
    <citation type="submission" date="2022-08" db="UniProtKB">
        <authorList>
            <consortium name="EnsemblMetazoa"/>
        </authorList>
    </citation>
    <scope>IDENTIFICATION</scope>
</reference>
<name>A0A8W7PRA1_ANOCL</name>
<keyword evidence="6" id="KW-1133">Transmembrane helix</keyword>
<feature type="compositionally biased region" description="Polar residues" evidence="5">
    <location>
        <begin position="434"/>
        <end position="448"/>
    </location>
</feature>
<dbReference type="PANTHER" id="PTHR45702:SF3">
    <property type="entry name" value="KUZBANIAN-LIKE, ISOFORM A"/>
    <property type="match status" value="1"/>
</dbReference>
<feature type="compositionally biased region" description="Pro residues" evidence="5">
    <location>
        <begin position="764"/>
        <end position="773"/>
    </location>
</feature>
<dbReference type="Gene3D" id="4.10.70.10">
    <property type="entry name" value="Disintegrin domain"/>
    <property type="match status" value="1"/>
</dbReference>
<evidence type="ECO:0000256" key="2">
    <source>
        <dbReference type="ARBA" id="ARBA00012332"/>
    </source>
</evidence>
<dbReference type="VEuPathDB" id="VectorBase:ACON2_039828"/>
<dbReference type="Pfam" id="PF21299">
    <property type="entry name" value="ADAM10_Cys-rich"/>
    <property type="match status" value="1"/>
</dbReference>
<evidence type="ECO:0000256" key="5">
    <source>
        <dbReference type="SAM" id="MobiDB-lite"/>
    </source>
</evidence>
<feature type="compositionally biased region" description="Polar residues" evidence="5">
    <location>
        <begin position="861"/>
        <end position="875"/>
    </location>
</feature>
<feature type="domain" description="Disintegrin" evidence="7">
    <location>
        <begin position="98"/>
        <end position="194"/>
    </location>
</feature>
<evidence type="ECO:0000256" key="1">
    <source>
        <dbReference type="ARBA" id="ARBA00001809"/>
    </source>
</evidence>
<dbReference type="EC" id="3.4.24.81" evidence="2"/>
<dbReference type="InterPro" id="IPR001762">
    <property type="entry name" value="Disintegrin_dom"/>
</dbReference>
<sequence>LKSLNTGIVTLLNYGKHVPPAVSHVTLAHEIGHNFGSPHDPEQCTPGGEDGNFIMFARATSGDKRNNNRFSPCSLKAIEPVLNAKARSAKGCFTEPQEAICGNGVVEPGEQCDCGWEEDCKDSCCYPMSRHPRFDQKPCTLTPKAQCSPSQGPCCTLECTLKLGDKCRDDNGCRDPAYCDGQMPVCPPSINKPNKTICNKEYVCYMGECTGSICLAYGLESCQCAVGPTDPAIKACELCCKQPGEDRPCLSSFDWNEPPFDVPDMYAKPGTPCNDYNGYCDVAQKCREVDPSGPLATLRKLLLSEESIASFKRWILSNWYTVALIVTAVLVLLVLSAKLLGKRTNLKLKTVTIIHSATTETVRLPEDNNGVIVHTAVRTKVPLKKKVRGERSKPSGKGGKGGPPQTKPVAASVPKQLLTTLTGGNSAATTTTAVLPSTSKELQQRQQASGTGGPTSGGTSHHTALTTNPATIVIKQVKRHVGRTTTTTTTIVGDSPKKLLRKKKKRGGGAAAGAPSDESPVKESPTAAAIKQPKKHKKPKSKHKEVIDYSSRNASDAHSHSNTFGKVHRWLLESPSAAAAAATAPGVDAGPSGAAAAPVPVVAPKKVARVKTKSVGNLNEKVRLQVVYKPPFKFSLKLSKTDPAAGSGVKTHVVAGPGGQRKTRPLTDRKRVGPGGASEEAQQHAAARKRSAILVRQQQQAVAEEKLPIISSAPLSEPNYETLNPRHGPPGGEPVDGDGESHTYENVTFDGDGEGDGQPAVDDPAPPAPPNPVPSINTATFRISRSASGTTRLPSQHALAKSATQPDRLAGSVRGSTSNLVAAGGARDRQRRSSVHNSTTAFRAFGGGGGGGTDSTECLIRSSTTNLAKPNSGKRSSFADRKRSSTTNLSRHQSGSASNLHSLKRHGSSSQTLHQEPGGSRRNSITQPAKLSRSASNGVPAAGRHGNGGGTLGSNNSGSSNAMAIIRTTTIDAAALAGRNLRRAMRQRITISSSRHWLPWHGKRHCTGKRTAIPHHHQHHHHHHHQQQHNHHTGRPHTSSCADDPKAQRPFEWPMGVGGSGDVGRRPPHDEPLPSDMEVMVSDVENLVCDDR</sequence>
<dbReference type="GO" id="GO:0004222">
    <property type="term" value="F:metalloendopeptidase activity"/>
    <property type="evidence" value="ECO:0007669"/>
    <property type="project" value="InterPro"/>
</dbReference>
<feature type="region of interest" description="Disordered" evidence="5">
    <location>
        <begin position="643"/>
        <end position="957"/>
    </location>
</feature>
<comment type="caution">
    <text evidence="4">Lacks conserved residue(s) required for the propagation of feature annotation.</text>
</comment>
<dbReference type="SMART" id="SM00050">
    <property type="entry name" value="DISIN"/>
    <property type="match status" value="1"/>
</dbReference>
<feature type="compositionally biased region" description="Basic residues" evidence="5">
    <location>
        <begin position="532"/>
        <end position="543"/>
    </location>
</feature>
<evidence type="ECO:0000313" key="9">
    <source>
        <dbReference type="EnsemblMetazoa" id="ACOM035494-PA.1"/>
    </source>
</evidence>
<protein>
    <recommendedName>
        <fullName evidence="2">ADAM10 endopeptidase</fullName>
        <ecNumber evidence="2">3.4.24.81</ecNumber>
    </recommendedName>
</protein>